<evidence type="ECO:0000256" key="1">
    <source>
        <dbReference type="SAM" id="MobiDB-lite"/>
    </source>
</evidence>
<comment type="caution">
    <text evidence="2">The sequence shown here is derived from an EMBL/GenBank/DDBJ whole genome shotgun (WGS) entry which is preliminary data.</text>
</comment>
<accession>A0A9N9NMT0</accession>
<keyword evidence="3" id="KW-1185">Reference proteome</keyword>
<sequence length="248" mass="28787">SEEVEIFDDSSDENDKSVLKIYCGQTFQTWNDAEVFLKNYGLEQGFSIRKKRTESFLEDDMLDKEAEFACVEEYKHQIPTVGLATIPKTLFKSLDTIVSKYLMDSISVHIRKQMQECFFYDAYKLDHNDWNSIKKIHLDDNVNDGAHEDDYELAQSLLTDILETIETSDVLEIWQILITNPMISPRKGRPPGRAKSSIELQELQTRKRQCLSNNDDSIQLPANNDNKDLQSSEPIHDNRRRCQRCGQK</sequence>
<feature type="non-terminal residue" evidence="2">
    <location>
        <position position="1"/>
    </location>
</feature>
<feature type="region of interest" description="Disordered" evidence="1">
    <location>
        <begin position="211"/>
        <end position="248"/>
    </location>
</feature>
<dbReference type="EMBL" id="CAJVPZ010032939">
    <property type="protein sequence ID" value="CAG8743073.1"/>
    <property type="molecule type" value="Genomic_DNA"/>
</dbReference>
<dbReference type="AlphaFoldDB" id="A0A9N9NMT0"/>
<dbReference type="OrthoDB" id="2423121at2759"/>
<dbReference type="Proteomes" id="UP000789396">
    <property type="component" value="Unassembled WGS sequence"/>
</dbReference>
<protein>
    <submittedName>
        <fullName evidence="2">17098_t:CDS:1</fullName>
    </submittedName>
</protein>
<evidence type="ECO:0000313" key="2">
    <source>
        <dbReference type="EMBL" id="CAG8743073.1"/>
    </source>
</evidence>
<organism evidence="2 3">
    <name type="scientific">Racocetra fulgida</name>
    <dbReference type="NCBI Taxonomy" id="60492"/>
    <lineage>
        <taxon>Eukaryota</taxon>
        <taxon>Fungi</taxon>
        <taxon>Fungi incertae sedis</taxon>
        <taxon>Mucoromycota</taxon>
        <taxon>Glomeromycotina</taxon>
        <taxon>Glomeromycetes</taxon>
        <taxon>Diversisporales</taxon>
        <taxon>Gigasporaceae</taxon>
        <taxon>Racocetra</taxon>
    </lineage>
</organism>
<reference evidence="2" key="1">
    <citation type="submission" date="2021-06" db="EMBL/GenBank/DDBJ databases">
        <authorList>
            <person name="Kallberg Y."/>
            <person name="Tangrot J."/>
            <person name="Rosling A."/>
        </authorList>
    </citation>
    <scope>NUCLEOTIDE SEQUENCE</scope>
    <source>
        <strain evidence="2">IN212</strain>
    </source>
</reference>
<feature type="compositionally biased region" description="Basic and acidic residues" evidence="1">
    <location>
        <begin position="225"/>
        <end position="237"/>
    </location>
</feature>
<feature type="compositionally biased region" description="Polar residues" evidence="1">
    <location>
        <begin position="211"/>
        <end position="224"/>
    </location>
</feature>
<feature type="compositionally biased region" description="Basic residues" evidence="1">
    <location>
        <begin position="238"/>
        <end position="248"/>
    </location>
</feature>
<gene>
    <name evidence="2" type="ORF">RFULGI_LOCUS13021</name>
</gene>
<evidence type="ECO:0000313" key="3">
    <source>
        <dbReference type="Proteomes" id="UP000789396"/>
    </source>
</evidence>
<feature type="non-terminal residue" evidence="2">
    <location>
        <position position="248"/>
    </location>
</feature>
<name>A0A9N9NMT0_9GLOM</name>
<proteinExistence type="predicted"/>